<organism evidence="2 3">
    <name type="scientific">Vespula maculifrons</name>
    <name type="common">Eastern yellow jacket</name>
    <name type="synonym">Wasp</name>
    <dbReference type="NCBI Taxonomy" id="7453"/>
    <lineage>
        <taxon>Eukaryota</taxon>
        <taxon>Metazoa</taxon>
        <taxon>Ecdysozoa</taxon>
        <taxon>Arthropoda</taxon>
        <taxon>Hexapoda</taxon>
        <taxon>Insecta</taxon>
        <taxon>Pterygota</taxon>
        <taxon>Neoptera</taxon>
        <taxon>Endopterygota</taxon>
        <taxon>Hymenoptera</taxon>
        <taxon>Apocrita</taxon>
        <taxon>Aculeata</taxon>
        <taxon>Vespoidea</taxon>
        <taxon>Vespidae</taxon>
        <taxon>Vespinae</taxon>
        <taxon>Vespula</taxon>
    </lineage>
</organism>
<feature type="region of interest" description="Disordered" evidence="1">
    <location>
        <begin position="84"/>
        <end position="116"/>
    </location>
</feature>
<name>A0ABD2ALK9_VESMC</name>
<sequence length="144" mass="16489">YDCKSLRAICVKNNERLGEIETLRETIFDQLFIFRVRIKKNSNKIKNTDQSDSYPTKFLPTGSIAECKVKRLLIRRRVNDTSIGLPRPTSHAEVLTLKNEQRENSRSRDLDDLPPPKVIEPVMINGPYQTGCCGLQLPGRYPSN</sequence>
<protein>
    <submittedName>
        <fullName evidence="2">Uncharacterized protein</fullName>
    </submittedName>
</protein>
<dbReference type="Proteomes" id="UP001607303">
    <property type="component" value="Unassembled WGS sequence"/>
</dbReference>
<dbReference type="AlphaFoldDB" id="A0ABD2ALK9"/>
<proteinExistence type="predicted"/>
<evidence type="ECO:0000313" key="2">
    <source>
        <dbReference type="EMBL" id="KAL2721425.1"/>
    </source>
</evidence>
<feature type="non-terminal residue" evidence="2">
    <location>
        <position position="1"/>
    </location>
</feature>
<feature type="compositionally biased region" description="Basic and acidic residues" evidence="1">
    <location>
        <begin position="99"/>
        <end position="111"/>
    </location>
</feature>
<gene>
    <name evidence="2" type="ORF">V1477_020245</name>
</gene>
<evidence type="ECO:0000256" key="1">
    <source>
        <dbReference type="SAM" id="MobiDB-lite"/>
    </source>
</evidence>
<comment type="caution">
    <text evidence="2">The sequence shown here is derived from an EMBL/GenBank/DDBJ whole genome shotgun (WGS) entry which is preliminary data.</text>
</comment>
<accession>A0ABD2ALK9</accession>
<evidence type="ECO:0000313" key="3">
    <source>
        <dbReference type="Proteomes" id="UP001607303"/>
    </source>
</evidence>
<reference evidence="2 3" key="1">
    <citation type="journal article" date="2024" name="Ann. Entomol. Soc. Am.">
        <title>Genomic analyses of the southern and eastern yellowjacket wasps (Hymenoptera: Vespidae) reveal evolutionary signatures of social life.</title>
        <authorList>
            <person name="Catto M.A."/>
            <person name="Caine P.B."/>
            <person name="Orr S.E."/>
            <person name="Hunt B.G."/>
            <person name="Goodisman M.A.D."/>
        </authorList>
    </citation>
    <scope>NUCLEOTIDE SEQUENCE [LARGE SCALE GENOMIC DNA]</scope>
    <source>
        <strain evidence="2">232</strain>
        <tissue evidence="2">Head and thorax</tissue>
    </source>
</reference>
<dbReference type="EMBL" id="JAYRBN010000116">
    <property type="protein sequence ID" value="KAL2721425.1"/>
    <property type="molecule type" value="Genomic_DNA"/>
</dbReference>
<keyword evidence="3" id="KW-1185">Reference proteome</keyword>